<gene>
    <name evidence="1" type="ORF">BVER_05693</name>
</gene>
<evidence type="ECO:0000313" key="1">
    <source>
        <dbReference type="EMBL" id="KND54114.1"/>
    </source>
</evidence>
<organism evidence="1 2">
    <name type="scientific">Candidatus Burkholderia verschuerenii</name>
    <dbReference type="NCBI Taxonomy" id="242163"/>
    <lineage>
        <taxon>Bacteria</taxon>
        <taxon>Pseudomonadati</taxon>
        <taxon>Pseudomonadota</taxon>
        <taxon>Betaproteobacteria</taxon>
        <taxon>Burkholderiales</taxon>
        <taxon>Burkholderiaceae</taxon>
        <taxon>Burkholderia</taxon>
    </lineage>
</organism>
<dbReference type="AlphaFoldDB" id="A0A0L0LW90"/>
<proteinExistence type="predicted"/>
<reference evidence="2" key="1">
    <citation type="submission" date="2015-06" db="EMBL/GenBank/DDBJ databases">
        <title>Comparative genomics of Burkholderia leaf nodule symbionts.</title>
        <authorList>
            <person name="Carlier A."/>
            <person name="Eberl L."/>
            <person name="Pinto-Carbo M."/>
        </authorList>
    </citation>
    <scope>NUCLEOTIDE SEQUENCE [LARGE SCALE GENOMIC DNA]</scope>
    <source>
        <strain evidence="2">UZHbot4</strain>
    </source>
</reference>
<dbReference type="Proteomes" id="UP000036959">
    <property type="component" value="Unassembled WGS sequence"/>
</dbReference>
<dbReference type="OrthoDB" id="9010773at2"/>
<dbReference type="RefSeq" id="WP_050456224.1">
    <property type="nucleotide sequence ID" value="NZ_LFJJ01000415.1"/>
</dbReference>
<dbReference type="Pfam" id="PF11065">
    <property type="entry name" value="DUF2866"/>
    <property type="match status" value="1"/>
</dbReference>
<evidence type="ECO:0000313" key="2">
    <source>
        <dbReference type="Proteomes" id="UP000036959"/>
    </source>
</evidence>
<protein>
    <submittedName>
        <fullName evidence="1">Uncharacterized protein</fullName>
    </submittedName>
</protein>
<dbReference type="EMBL" id="LFJJ01000415">
    <property type="protein sequence ID" value="KND54114.1"/>
    <property type="molecule type" value="Genomic_DNA"/>
</dbReference>
<sequence>MPAHTAARQTFANLARTMRSQYALKLQTCRLSQPIEPLWGQTYRMAEWIFKDDPRLQRRVVSADCTPSQLADEIKAHIPGRHYGPNDED</sequence>
<dbReference type="InterPro" id="IPR021294">
    <property type="entry name" value="DUF2866"/>
</dbReference>
<keyword evidence="2" id="KW-1185">Reference proteome</keyword>
<name>A0A0L0LW90_9BURK</name>
<accession>A0A0L0LW90</accession>
<dbReference type="PATRIC" id="fig|242163.4.peg.5109"/>
<comment type="caution">
    <text evidence="1">The sequence shown here is derived from an EMBL/GenBank/DDBJ whole genome shotgun (WGS) entry which is preliminary data.</text>
</comment>